<evidence type="ECO:0000259" key="4">
    <source>
        <dbReference type="PROSITE" id="PS50949"/>
    </source>
</evidence>
<accession>A0A9X1SBZ4</accession>
<evidence type="ECO:0000256" key="2">
    <source>
        <dbReference type="ARBA" id="ARBA00023125"/>
    </source>
</evidence>
<dbReference type="SUPFAM" id="SSF46785">
    <property type="entry name" value="Winged helix' DNA-binding domain"/>
    <property type="match status" value="1"/>
</dbReference>
<dbReference type="PANTHER" id="PTHR43537">
    <property type="entry name" value="TRANSCRIPTIONAL REGULATOR, GNTR FAMILY"/>
    <property type="match status" value="1"/>
</dbReference>
<evidence type="ECO:0000256" key="3">
    <source>
        <dbReference type="ARBA" id="ARBA00023163"/>
    </source>
</evidence>
<dbReference type="GO" id="GO:0003677">
    <property type="term" value="F:DNA binding"/>
    <property type="evidence" value="ECO:0007669"/>
    <property type="project" value="UniProtKB-KW"/>
</dbReference>
<dbReference type="SUPFAM" id="SSF48008">
    <property type="entry name" value="GntR ligand-binding domain-like"/>
    <property type="match status" value="1"/>
</dbReference>
<protein>
    <submittedName>
        <fullName evidence="5">GntR family transcriptional regulator</fullName>
    </submittedName>
</protein>
<evidence type="ECO:0000313" key="5">
    <source>
        <dbReference type="EMBL" id="MCC3298195.1"/>
    </source>
</evidence>
<dbReference type="Proteomes" id="UP001139158">
    <property type="component" value="Unassembled WGS sequence"/>
</dbReference>
<dbReference type="InterPro" id="IPR036388">
    <property type="entry name" value="WH-like_DNA-bd_sf"/>
</dbReference>
<comment type="caution">
    <text evidence="5">The sequence shown here is derived from an EMBL/GenBank/DDBJ whole genome shotgun (WGS) entry which is preliminary data.</text>
</comment>
<dbReference type="GO" id="GO:0003700">
    <property type="term" value="F:DNA-binding transcription factor activity"/>
    <property type="evidence" value="ECO:0007669"/>
    <property type="project" value="InterPro"/>
</dbReference>
<dbReference type="PROSITE" id="PS50949">
    <property type="entry name" value="HTH_GNTR"/>
    <property type="match status" value="1"/>
</dbReference>
<proteinExistence type="predicted"/>
<evidence type="ECO:0000256" key="1">
    <source>
        <dbReference type="ARBA" id="ARBA00023015"/>
    </source>
</evidence>
<dbReference type="SMART" id="SM00895">
    <property type="entry name" value="FCD"/>
    <property type="match status" value="1"/>
</dbReference>
<keyword evidence="1" id="KW-0805">Transcription regulation</keyword>
<dbReference type="CDD" id="cd07377">
    <property type="entry name" value="WHTH_GntR"/>
    <property type="match status" value="1"/>
</dbReference>
<keyword evidence="3" id="KW-0804">Transcription</keyword>
<dbReference type="InterPro" id="IPR000524">
    <property type="entry name" value="Tscrpt_reg_HTH_GntR"/>
</dbReference>
<feature type="domain" description="HTH gntR-type" evidence="4">
    <location>
        <begin position="8"/>
        <end position="75"/>
    </location>
</feature>
<sequence length="220" mass="23644">MARTSAVSTDIGAVVAAIRSAIRAGELAPNQRLVEADLCGDYNASRSTVRSALAELTVEGLVERIQNRGARVRAVSKEEAIEIVEVRSAVEALCAGKAAERITAEGISELRGLARRMEESVAAGDLLSYSKANQELHQRIIDISGQRTAAATIERLRGQSVRYQFRLAMQPGRPAVSLPEHLAVVDAICSRNRRRAEEAMAAHLASVARAIKGSDDSARM</sequence>
<dbReference type="Pfam" id="PF07729">
    <property type="entry name" value="FCD"/>
    <property type="match status" value="1"/>
</dbReference>
<dbReference type="Gene3D" id="1.20.120.530">
    <property type="entry name" value="GntR ligand-binding domain-like"/>
    <property type="match status" value="1"/>
</dbReference>
<dbReference type="EMBL" id="JAJFZV010000009">
    <property type="protein sequence ID" value="MCC3298195.1"/>
    <property type="molecule type" value="Genomic_DNA"/>
</dbReference>
<keyword evidence="2" id="KW-0238">DNA-binding</keyword>
<dbReference type="PANTHER" id="PTHR43537:SF5">
    <property type="entry name" value="UXU OPERON TRANSCRIPTIONAL REGULATOR"/>
    <property type="match status" value="1"/>
</dbReference>
<reference evidence="5" key="1">
    <citation type="submission" date="2021-10" db="EMBL/GenBank/DDBJ databases">
        <title>Novel species in genus Arthrobacter.</title>
        <authorList>
            <person name="Liu Y."/>
        </authorList>
    </citation>
    <scope>NUCLEOTIDE SEQUENCE</scope>
    <source>
        <strain evidence="5">Zg-Y453</strain>
    </source>
</reference>
<dbReference type="InterPro" id="IPR036390">
    <property type="entry name" value="WH_DNA-bd_sf"/>
</dbReference>
<gene>
    <name evidence="5" type="ORF">LJ757_10295</name>
</gene>
<dbReference type="SMART" id="SM00345">
    <property type="entry name" value="HTH_GNTR"/>
    <property type="match status" value="1"/>
</dbReference>
<name>A0A9X1SBZ4_9MICC</name>
<dbReference type="Gene3D" id="1.10.10.10">
    <property type="entry name" value="Winged helix-like DNA-binding domain superfamily/Winged helix DNA-binding domain"/>
    <property type="match status" value="1"/>
</dbReference>
<dbReference type="AlphaFoldDB" id="A0A9X1SBZ4"/>
<dbReference type="InterPro" id="IPR008920">
    <property type="entry name" value="TF_FadR/GntR_C"/>
</dbReference>
<dbReference type="Pfam" id="PF00392">
    <property type="entry name" value="GntR"/>
    <property type="match status" value="1"/>
</dbReference>
<evidence type="ECO:0000313" key="6">
    <source>
        <dbReference type="Proteomes" id="UP001139158"/>
    </source>
</evidence>
<dbReference type="RefSeq" id="WP_227896060.1">
    <property type="nucleotide sequence ID" value="NZ_CP099466.1"/>
</dbReference>
<keyword evidence="6" id="KW-1185">Reference proteome</keyword>
<dbReference type="InterPro" id="IPR011711">
    <property type="entry name" value="GntR_C"/>
</dbReference>
<organism evidence="5 6">
    <name type="scientific">Arthrobacter caoxuetaonis</name>
    <dbReference type="NCBI Taxonomy" id="2886935"/>
    <lineage>
        <taxon>Bacteria</taxon>
        <taxon>Bacillati</taxon>
        <taxon>Actinomycetota</taxon>
        <taxon>Actinomycetes</taxon>
        <taxon>Micrococcales</taxon>
        <taxon>Micrococcaceae</taxon>
        <taxon>Arthrobacter</taxon>
    </lineage>
</organism>